<evidence type="ECO:0000256" key="1">
    <source>
        <dbReference type="SAM" id="MobiDB-lite"/>
    </source>
</evidence>
<reference evidence="2" key="1">
    <citation type="submission" date="2022-03" db="EMBL/GenBank/DDBJ databases">
        <authorList>
            <person name="Alioto T."/>
            <person name="Alioto T."/>
            <person name="Gomez Garrido J."/>
        </authorList>
    </citation>
    <scope>NUCLEOTIDE SEQUENCE</scope>
</reference>
<feature type="region of interest" description="Disordered" evidence="1">
    <location>
        <begin position="1"/>
        <end position="59"/>
    </location>
</feature>
<sequence length="122" mass="13317">MRTQSGNYNRLPKETQAPGPVAQAETKHRLPDQHTPTLQAATTPDGIGGTLHNGENTVPPFTYTSPDRCWTPGSCLPKCQGDRGFQRQYTALRGNQLNMTGRPESVGHSPSELDSPNMLFPT</sequence>
<protein>
    <submittedName>
        <fullName evidence="2">Uncharacterized protein</fullName>
    </submittedName>
</protein>
<dbReference type="AlphaFoldDB" id="A0AAD1RHY1"/>
<name>A0AAD1RHY1_PELCU</name>
<dbReference type="EMBL" id="OW240913">
    <property type="protein sequence ID" value="CAH2252381.1"/>
    <property type="molecule type" value="Genomic_DNA"/>
</dbReference>
<dbReference type="Proteomes" id="UP001295444">
    <property type="component" value="Chromosome 02"/>
</dbReference>
<organism evidence="2 3">
    <name type="scientific">Pelobates cultripes</name>
    <name type="common">Western spadefoot toad</name>
    <dbReference type="NCBI Taxonomy" id="61616"/>
    <lineage>
        <taxon>Eukaryota</taxon>
        <taxon>Metazoa</taxon>
        <taxon>Chordata</taxon>
        <taxon>Craniata</taxon>
        <taxon>Vertebrata</taxon>
        <taxon>Euteleostomi</taxon>
        <taxon>Amphibia</taxon>
        <taxon>Batrachia</taxon>
        <taxon>Anura</taxon>
        <taxon>Pelobatoidea</taxon>
        <taxon>Pelobatidae</taxon>
        <taxon>Pelobates</taxon>
    </lineage>
</organism>
<gene>
    <name evidence="2" type="ORF">PECUL_23A051852</name>
</gene>
<evidence type="ECO:0000313" key="2">
    <source>
        <dbReference type="EMBL" id="CAH2252381.1"/>
    </source>
</evidence>
<evidence type="ECO:0000313" key="3">
    <source>
        <dbReference type="Proteomes" id="UP001295444"/>
    </source>
</evidence>
<keyword evidence="3" id="KW-1185">Reference proteome</keyword>
<feature type="region of interest" description="Disordered" evidence="1">
    <location>
        <begin position="94"/>
        <end position="122"/>
    </location>
</feature>
<proteinExistence type="predicted"/>
<accession>A0AAD1RHY1</accession>